<dbReference type="SMART" id="SM00304">
    <property type="entry name" value="HAMP"/>
    <property type="match status" value="1"/>
</dbReference>
<dbReference type="Proteomes" id="UP000076481">
    <property type="component" value="Unassembled WGS sequence"/>
</dbReference>
<dbReference type="Gene3D" id="6.10.340.10">
    <property type="match status" value="1"/>
</dbReference>
<dbReference type="Pfam" id="PF07228">
    <property type="entry name" value="SpoIIE"/>
    <property type="match status" value="1"/>
</dbReference>
<dbReference type="PANTHER" id="PTHR43156:SF2">
    <property type="entry name" value="STAGE II SPORULATION PROTEIN E"/>
    <property type="match status" value="1"/>
</dbReference>
<gene>
    <name evidence="4" type="ORF">A3K90_04995</name>
</gene>
<dbReference type="AlphaFoldDB" id="A0A165LQ27"/>
<comment type="caution">
    <text evidence="4">The sequence shown here is derived from an EMBL/GenBank/DDBJ whole genome shotgun (WGS) entry which is preliminary data.</text>
</comment>
<evidence type="ECO:0000256" key="2">
    <source>
        <dbReference type="SAM" id="Phobius"/>
    </source>
</evidence>
<dbReference type="GO" id="GO:0016791">
    <property type="term" value="F:phosphatase activity"/>
    <property type="evidence" value="ECO:0007669"/>
    <property type="project" value="TreeGrafter"/>
</dbReference>
<dbReference type="Pfam" id="PF00672">
    <property type="entry name" value="HAMP"/>
    <property type="match status" value="1"/>
</dbReference>
<dbReference type="PROSITE" id="PS50885">
    <property type="entry name" value="HAMP"/>
    <property type="match status" value="1"/>
</dbReference>
<evidence type="ECO:0000313" key="4">
    <source>
        <dbReference type="EMBL" id="KZK74289.1"/>
    </source>
</evidence>
<name>A0A165LQ27_PELLU</name>
<evidence type="ECO:0000313" key="5">
    <source>
        <dbReference type="Proteomes" id="UP000076481"/>
    </source>
</evidence>
<dbReference type="SMART" id="SM00331">
    <property type="entry name" value="PP2C_SIG"/>
    <property type="match status" value="1"/>
</dbReference>
<sequence length="657" mass="72082">MRFSKSIVIRMIVVITLCSAGIFAVTLVVNYLQSRSMLEMELEENARNLASSLANRVDAELVSVAKVTEGMARSLDTAEYSREGLVSLIGSMLDANPSVYGSAIAFEPYAFNKQERLYAPYLFRDEGAVKAIRLDASYRYVPYLYQDWYQIPVELQAPVWSEPYFDDGGGNATMATCSVPFYYSSGGKREVKGVVSADIRLDSLTQLISSVRILKTGYAMLLSRNGMVLTHPDSSFIMNESIFSIAEERRDPVLREMGRKMIAGESGFVHHSLTDEPGWMYYAPIRSTGWTLAVVFPEAELFENVRSLSLTMAGIGTGGLLLLALVVAMATRSITLPLRALASATGPMASGNFDVELPAVRSNDEIGMLTSSFRMMGKSLKEYIRNLTETTAQKERIQSELQMATDIQASLLPRIFPAFPERPEFDIFASMDAAKEVGGDFYDFFFIDDSHLCFLIADVADKGVPAALYMMVAKTLLKSEAQRLRDPGVILEHVNNILAEDNESCMFATVFCAILDTASGELIFSNAGHNPPLLVGSGGVRYLDVKPGFLLGPVPDSGYETERITLRNGDVFFLYTDGVTEAKNREDELFGEQRLLEILQGDFSMAVEDMVHAVRSSVAGFAEGAAQSDDITMVALQYTGNGISSSAIDAPLIISKS</sequence>
<dbReference type="GO" id="GO:0016020">
    <property type="term" value="C:membrane"/>
    <property type="evidence" value="ECO:0007669"/>
    <property type="project" value="InterPro"/>
</dbReference>
<dbReference type="EMBL" id="LVWG01000030">
    <property type="protein sequence ID" value="KZK74289.1"/>
    <property type="molecule type" value="Genomic_DNA"/>
</dbReference>
<feature type="transmembrane region" description="Helical" evidence="2">
    <location>
        <begin position="7"/>
        <end position="32"/>
    </location>
</feature>
<dbReference type="InterPro" id="IPR052016">
    <property type="entry name" value="Bact_Sigma-Reg"/>
</dbReference>
<dbReference type="Gene3D" id="3.30.450.20">
    <property type="entry name" value="PAS domain"/>
    <property type="match status" value="2"/>
</dbReference>
<dbReference type="Gene3D" id="3.60.40.10">
    <property type="entry name" value="PPM-type phosphatase domain"/>
    <property type="match status" value="1"/>
</dbReference>
<protein>
    <submittedName>
        <fullName evidence="4">Serine/threonine protein phosphatase</fullName>
    </submittedName>
</protein>
<evidence type="ECO:0000259" key="3">
    <source>
        <dbReference type="PROSITE" id="PS50885"/>
    </source>
</evidence>
<keyword evidence="1" id="KW-0378">Hydrolase</keyword>
<accession>A0A165LQ27</accession>
<organism evidence="4 5">
    <name type="scientific">Pelodictyon luteolum</name>
    <dbReference type="NCBI Taxonomy" id="1100"/>
    <lineage>
        <taxon>Bacteria</taxon>
        <taxon>Pseudomonadati</taxon>
        <taxon>Chlorobiota</taxon>
        <taxon>Chlorobiia</taxon>
        <taxon>Chlorobiales</taxon>
        <taxon>Chlorobiaceae</taxon>
        <taxon>Chlorobium/Pelodictyon group</taxon>
        <taxon>Pelodictyon</taxon>
    </lineage>
</organism>
<dbReference type="CDD" id="cd12913">
    <property type="entry name" value="PDC1_MCP_like"/>
    <property type="match status" value="1"/>
</dbReference>
<dbReference type="InterPro" id="IPR001932">
    <property type="entry name" value="PPM-type_phosphatase-like_dom"/>
</dbReference>
<dbReference type="GO" id="GO:0007165">
    <property type="term" value="P:signal transduction"/>
    <property type="evidence" value="ECO:0007669"/>
    <property type="project" value="InterPro"/>
</dbReference>
<dbReference type="CDD" id="cd12912">
    <property type="entry name" value="PDC2_MCP_like"/>
    <property type="match status" value="1"/>
</dbReference>
<keyword evidence="2" id="KW-1133">Transmembrane helix</keyword>
<dbReference type="SUPFAM" id="SSF158472">
    <property type="entry name" value="HAMP domain-like"/>
    <property type="match status" value="1"/>
</dbReference>
<proteinExistence type="predicted"/>
<dbReference type="PANTHER" id="PTHR43156">
    <property type="entry name" value="STAGE II SPORULATION PROTEIN E-RELATED"/>
    <property type="match status" value="1"/>
</dbReference>
<dbReference type="InterPro" id="IPR003660">
    <property type="entry name" value="HAMP_dom"/>
</dbReference>
<dbReference type="CDD" id="cd06225">
    <property type="entry name" value="HAMP"/>
    <property type="match status" value="1"/>
</dbReference>
<feature type="domain" description="HAMP" evidence="3">
    <location>
        <begin position="332"/>
        <end position="385"/>
    </location>
</feature>
<dbReference type="Pfam" id="PF22673">
    <property type="entry name" value="MCP-like_PDC_1"/>
    <property type="match status" value="1"/>
</dbReference>
<dbReference type="RefSeq" id="WP_369690413.1">
    <property type="nucleotide sequence ID" value="NZ_LVWG01000030.1"/>
</dbReference>
<evidence type="ECO:0000256" key="1">
    <source>
        <dbReference type="ARBA" id="ARBA00022801"/>
    </source>
</evidence>
<keyword evidence="2" id="KW-0812">Transmembrane</keyword>
<reference evidence="4 5" key="1">
    <citation type="submission" date="2016-03" db="EMBL/GenBank/DDBJ databases">
        <title>Speciation and ecological success in dimly lit waters: horizontal gene transfer in a green sulfur bacteria bloom unveiled by metagenomic assembly.</title>
        <authorList>
            <person name="Llorens-Mares T."/>
            <person name="Liu Z."/>
            <person name="Allen L.Z."/>
            <person name="Rusch D.B."/>
            <person name="Craig M.T."/>
            <person name="Dupont C.L."/>
            <person name="Bryant D.A."/>
            <person name="Casamayor E.O."/>
        </authorList>
    </citation>
    <scope>NUCLEOTIDE SEQUENCE [LARGE SCALE GENOMIC DNA]</scope>
    <source>
        <strain evidence="4">CIII</strain>
    </source>
</reference>
<keyword evidence="2" id="KW-0472">Membrane</keyword>
<dbReference type="InterPro" id="IPR036457">
    <property type="entry name" value="PPM-type-like_dom_sf"/>
</dbReference>
<dbReference type="SUPFAM" id="SSF81606">
    <property type="entry name" value="PP2C-like"/>
    <property type="match status" value="1"/>
</dbReference>